<gene>
    <name evidence="1" type="ORF">QAD02_017808</name>
</gene>
<reference evidence="1" key="1">
    <citation type="submission" date="2023-04" db="EMBL/GenBank/DDBJ databases">
        <title>A chromosome-level genome assembly of the parasitoid wasp Eretmocerus hayati.</title>
        <authorList>
            <person name="Zhong Y."/>
            <person name="Liu S."/>
            <person name="Liu Y."/>
        </authorList>
    </citation>
    <scope>NUCLEOTIDE SEQUENCE</scope>
    <source>
        <strain evidence="1">ZJU_SS_LIU_2023</strain>
    </source>
</reference>
<protein>
    <submittedName>
        <fullName evidence="1">Uncharacterized protein</fullName>
    </submittedName>
</protein>
<dbReference type="EMBL" id="CM056741">
    <property type="protein sequence ID" value="KAJ8682016.1"/>
    <property type="molecule type" value="Genomic_DNA"/>
</dbReference>
<evidence type="ECO:0000313" key="1">
    <source>
        <dbReference type="EMBL" id="KAJ8682016.1"/>
    </source>
</evidence>
<accession>A0ACC2PGS0</accession>
<name>A0ACC2PGS0_9HYME</name>
<proteinExistence type="predicted"/>
<comment type="caution">
    <text evidence="1">The sequence shown here is derived from an EMBL/GenBank/DDBJ whole genome shotgun (WGS) entry which is preliminary data.</text>
</comment>
<organism evidence="1 2">
    <name type="scientific">Eretmocerus hayati</name>
    <dbReference type="NCBI Taxonomy" id="131215"/>
    <lineage>
        <taxon>Eukaryota</taxon>
        <taxon>Metazoa</taxon>
        <taxon>Ecdysozoa</taxon>
        <taxon>Arthropoda</taxon>
        <taxon>Hexapoda</taxon>
        <taxon>Insecta</taxon>
        <taxon>Pterygota</taxon>
        <taxon>Neoptera</taxon>
        <taxon>Endopterygota</taxon>
        <taxon>Hymenoptera</taxon>
        <taxon>Apocrita</taxon>
        <taxon>Proctotrupomorpha</taxon>
        <taxon>Chalcidoidea</taxon>
        <taxon>Aphelinidae</taxon>
        <taxon>Aphelininae</taxon>
        <taxon>Eretmocerus</taxon>
    </lineage>
</organism>
<sequence>MVNLVFIASFIIANRFIAKKLERECNSSKDEPTSKYLMEPVFEIAPYNYDVPEIPKTSNELAMLRSKKKFLESQTGPKKTKSQEKEIKTNQTYTKTRNFDITNSANHQDTSEKIQARPLSFKLQKQKQSDKKQKQQALVSKTPTFNWSKRISYNVGRVQEKDIYVAHAVECGTKVMASFVVFDPLWCNSKKQNLKKREAHSLLCRAIRFIMQLRIPNVYVASGQSREALQRLTLSHSDFLVVVPKAGTFG</sequence>
<dbReference type="Proteomes" id="UP001239111">
    <property type="component" value="Chromosome 1"/>
</dbReference>
<keyword evidence="2" id="KW-1185">Reference proteome</keyword>
<evidence type="ECO:0000313" key="2">
    <source>
        <dbReference type="Proteomes" id="UP001239111"/>
    </source>
</evidence>